<reference evidence="1" key="1">
    <citation type="submission" date="2020-04" db="EMBL/GenBank/DDBJ databases">
        <authorList>
            <person name="Chiriac C."/>
            <person name="Salcher M."/>
            <person name="Ghai R."/>
            <person name="Kavagutti S V."/>
        </authorList>
    </citation>
    <scope>NUCLEOTIDE SEQUENCE</scope>
</reference>
<evidence type="ECO:0000313" key="1">
    <source>
        <dbReference type="EMBL" id="CAB4138321.1"/>
    </source>
</evidence>
<proteinExistence type="predicted"/>
<dbReference type="EMBL" id="LR796343">
    <property type="protein sequence ID" value="CAB4138321.1"/>
    <property type="molecule type" value="Genomic_DNA"/>
</dbReference>
<name>A0A6J5LW72_9CAUD</name>
<accession>A0A6J5LW72</accession>
<sequence length="118" mass="13332">MTPWGSKEKAAQDRADKIINGYKETVYANGFLNGVRYARNQIIEFLEAHYSLGDILTGEEIIKELEYWKITDKKMRGLADGKVASINSMDQCEEVCQDCFGSDLCIVCERVERGGLDN</sequence>
<protein>
    <submittedName>
        <fullName evidence="1">Uncharacterized protein</fullName>
    </submittedName>
</protein>
<organism evidence="1">
    <name type="scientific">uncultured Caudovirales phage</name>
    <dbReference type="NCBI Taxonomy" id="2100421"/>
    <lineage>
        <taxon>Viruses</taxon>
        <taxon>Duplodnaviria</taxon>
        <taxon>Heunggongvirae</taxon>
        <taxon>Uroviricota</taxon>
        <taxon>Caudoviricetes</taxon>
        <taxon>Peduoviridae</taxon>
        <taxon>Maltschvirus</taxon>
        <taxon>Maltschvirus maltsch</taxon>
    </lineage>
</organism>
<gene>
    <name evidence="1" type="ORF">UFOVP332_3</name>
</gene>